<dbReference type="Gene3D" id="3.30.1330.40">
    <property type="entry name" value="RutC-like"/>
    <property type="match status" value="1"/>
</dbReference>
<dbReference type="Proteomes" id="UP000019025">
    <property type="component" value="Chromosome"/>
</dbReference>
<dbReference type="AlphaFoldDB" id="W0HL45"/>
<dbReference type="InterPro" id="IPR035959">
    <property type="entry name" value="RutC-like_sf"/>
</dbReference>
<evidence type="ECO:0000313" key="3">
    <source>
        <dbReference type="Proteomes" id="UP000019025"/>
    </source>
</evidence>
<dbReference type="GO" id="GO:0005829">
    <property type="term" value="C:cytosol"/>
    <property type="evidence" value="ECO:0007669"/>
    <property type="project" value="TreeGrafter"/>
</dbReference>
<dbReference type="PANTHER" id="PTHR11803">
    <property type="entry name" value="2-IMINOBUTANOATE/2-IMINOPROPANOATE DEAMINASE RIDA"/>
    <property type="match status" value="1"/>
</dbReference>
<evidence type="ECO:0000256" key="1">
    <source>
        <dbReference type="ARBA" id="ARBA00010552"/>
    </source>
</evidence>
<name>W0HL45_9GAMM</name>
<dbReference type="GO" id="GO:0019239">
    <property type="term" value="F:deaminase activity"/>
    <property type="evidence" value="ECO:0007669"/>
    <property type="project" value="TreeGrafter"/>
</dbReference>
<reference evidence="2 3" key="1">
    <citation type="journal article" date="2014" name="Genome Biol. Evol.">
        <title>Genome degeneration and adaptation in a nascent stage of symbiosis.</title>
        <authorList>
            <person name="Oakeson K.F."/>
            <person name="Gil R."/>
            <person name="Clayton A.L."/>
            <person name="Dunn D.M."/>
            <person name="von Niederhausern A.C."/>
            <person name="Hamil C."/>
            <person name="Aoyagi A."/>
            <person name="Duval B."/>
            <person name="Baca A."/>
            <person name="Silva F.J."/>
            <person name="Vallier A."/>
            <person name="Jackson D.G."/>
            <person name="Latorre A."/>
            <person name="Weiss R.B."/>
            <person name="Heddi A."/>
            <person name="Moya A."/>
            <person name="Dale C."/>
        </authorList>
    </citation>
    <scope>NUCLEOTIDE SEQUENCE [LARGE SCALE GENOMIC DNA]</scope>
    <source>
        <strain evidence="3">none</strain>
    </source>
</reference>
<proteinExistence type="inferred from homology"/>
<sequence>MTETSHVALQCITAPNVPPPAGHYSHAVKTDNWVFVSGVLPVTVTPEADFAAQTEAALRQCQQILAAAGCGWPQVAQCTAYIVGITHWPVFNQLYAHYLQHHKPARAVVRVPALHHGYLIEIQLTAVVTSPQSPPLAERHRES</sequence>
<dbReference type="PANTHER" id="PTHR11803:SF58">
    <property type="entry name" value="PROTEIN HMF1-RELATED"/>
    <property type="match status" value="1"/>
</dbReference>
<dbReference type="InterPro" id="IPR006175">
    <property type="entry name" value="YjgF/YER057c/UK114"/>
</dbReference>
<dbReference type="CDD" id="cd00448">
    <property type="entry name" value="YjgF_YER057c_UK114_family"/>
    <property type="match status" value="1"/>
</dbReference>
<evidence type="ECO:0000313" key="2">
    <source>
        <dbReference type="EMBL" id="AHF74534.1"/>
    </source>
</evidence>
<gene>
    <name evidence="2" type="ORF">SOPEG_3064</name>
</gene>
<keyword evidence="3" id="KW-1185">Reference proteome</keyword>
<protein>
    <submittedName>
        <fullName evidence="2">Endoribonuclease L-PSP</fullName>
    </submittedName>
</protein>
<dbReference type="eggNOG" id="COG0251">
    <property type="taxonomic scope" value="Bacteria"/>
</dbReference>
<dbReference type="KEGG" id="pes:SOPEG_3064"/>
<dbReference type="SUPFAM" id="SSF55298">
    <property type="entry name" value="YjgF-like"/>
    <property type="match status" value="1"/>
</dbReference>
<organism evidence="2 3">
    <name type="scientific">Candidatus Sodalis pierantonii str. SOPE</name>
    <dbReference type="NCBI Taxonomy" id="2342"/>
    <lineage>
        <taxon>Bacteria</taxon>
        <taxon>Pseudomonadati</taxon>
        <taxon>Pseudomonadota</taxon>
        <taxon>Gammaproteobacteria</taxon>
        <taxon>Enterobacterales</taxon>
        <taxon>Bruguierivoracaceae</taxon>
        <taxon>Sodalis</taxon>
    </lineage>
</organism>
<dbReference type="PATRIC" id="fig|2342.5.peg.3316"/>
<dbReference type="HOGENOM" id="CLU_100715_7_4_6"/>
<dbReference type="RefSeq" id="WP_025246188.1">
    <property type="nucleotide sequence ID" value="NZ_CP006568.1"/>
</dbReference>
<dbReference type="STRING" id="2342.SOPEG_3064"/>
<comment type="similarity">
    <text evidence="1">Belongs to the RutC family.</text>
</comment>
<dbReference type="EMBL" id="CP006568">
    <property type="protein sequence ID" value="AHF74534.1"/>
    <property type="molecule type" value="Genomic_DNA"/>
</dbReference>
<dbReference type="Pfam" id="PF01042">
    <property type="entry name" value="Ribonuc_L-PSP"/>
    <property type="match status" value="1"/>
</dbReference>
<accession>W0HL45</accession>